<dbReference type="PANTHER" id="PTHR28663:SF1">
    <property type="entry name" value="CILIA- AND FLAGELLA- ASSOCIATED PROTEIN 210"/>
    <property type="match status" value="1"/>
</dbReference>
<feature type="coiled-coil region" evidence="1">
    <location>
        <begin position="76"/>
        <end position="113"/>
    </location>
</feature>
<feature type="coiled-coil region" evidence="1">
    <location>
        <begin position="157"/>
        <end position="206"/>
    </location>
</feature>
<reference evidence="2" key="1">
    <citation type="submission" date="2020-05" db="EMBL/GenBank/DDBJ databases">
        <title>Phylogenomic resolution of chytrid fungi.</title>
        <authorList>
            <person name="Stajich J.E."/>
            <person name="Amses K."/>
            <person name="Simmons R."/>
            <person name="Seto K."/>
            <person name="Myers J."/>
            <person name="Bonds A."/>
            <person name="Quandt C.A."/>
            <person name="Barry K."/>
            <person name="Liu P."/>
            <person name="Grigoriev I."/>
            <person name="Longcore J.E."/>
            <person name="James T.Y."/>
        </authorList>
    </citation>
    <scope>NUCLEOTIDE SEQUENCE</scope>
    <source>
        <strain evidence="2">PLAUS21</strain>
    </source>
</reference>
<comment type="caution">
    <text evidence="2">The sequence shown here is derived from an EMBL/GenBank/DDBJ whole genome shotgun (WGS) entry which is preliminary data.</text>
</comment>
<organism evidence="2 3">
    <name type="scientific">Boothiomyces macroporosus</name>
    <dbReference type="NCBI Taxonomy" id="261099"/>
    <lineage>
        <taxon>Eukaryota</taxon>
        <taxon>Fungi</taxon>
        <taxon>Fungi incertae sedis</taxon>
        <taxon>Chytridiomycota</taxon>
        <taxon>Chytridiomycota incertae sedis</taxon>
        <taxon>Chytridiomycetes</taxon>
        <taxon>Rhizophydiales</taxon>
        <taxon>Terramycetaceae</taxon>
        <taxon>Boothiomyces</taxon>
    </lineage>
</organism>
<keyword evidence="1" id="KW-0175">Coiled coil</keyword>
<dbReference type="PANTHER" id="PTHR28663">
    <property type="entry name" value="COILED-COIL DOMAIN-CONTAINING PROTEIN 173"/>
    <property type="match status" value="1"/>
</dbReference>
<accession>A0AAD5UEL2</accession>
<dbReference type="AlphaFoldDB" id="A0AAD5UEL2"/>
<dbReference type="Proteomes" id="UP001210925">
    <property type="component" value="Unassembled WGS sequence"/>
</dbReference>
<sequence>MKYVFFQTLIATSPRVKKFDANCTVISALDLKRLQLQLDHSETLNDVLEKDKLQRKELSQSRTKNWADTVLGQSRLKKEQREAERLAKIAAEKEKSDEEKREVLQRRNNAIERARRLQYMETDIVKKFHSKINELNVLQERELQINLKESRKNAGLAEEMSYQLQKYQAEKINEETKAIEKFTQRINLARENLKQIQEKKTKQDLEKQNEIKYGMQLLRDAQHYKEQQIALQDKKRAEHLKFRKELDLMRQDAENQRHWEEYQDYEEDLKIQKWNAFKDYQNKMKKQIEEKWFKSVIINISESLHSRSKIGESVRQKEVNETEKQMEIQRKHELLSQKKTQEEFELKLRKKQELNRSMKEFYELHKRDKAKQMEEEKQKDLEMLEEYKKVEKEVHEAKLKQRAKAIQTNLELQEFNLNLAKQKQMKNYDALEMDLSQDNIKFQNYMIEVANEPWALKNPLIQEYVKKQLKKSAAMQVKPSKESSKTHRRLGFQGHQYSVVDLAGSNDIVKGQYLDMLVNGQKFKLQNKN</sequence>
<protein>
    <recommendedName>
        <fullName evidence="4">Trichohyalin-plectin-homology domain-containing protein</fullName>
    </recommendedName>
</protein>
<gene>
    <name evidence="2" type="ORF">HK103_005846</name>
</gene>
<evidence type="ECO:0000313" key="3">
    <source>
        <dbReference type="Proteomes" id="UP001210925"/>
    </source>
</evidence>
<dbReference type="InterPro" id="IPR039986">
    <property type="entry name" value="CFAP210"/>
</dbReference>
<evidence type="ECO:0008006" key="4">
    <source>
        <dbReference type="Google" id="ProtNLM"/>
    </source>
</evidence>
<keyword evidence="3" id="KW-1185">Reference proteome</keyword>
<proteinExistence type="predicted"/>
<evidence type="ECO:0000313" key="2">
    <source>
        <dbReference type="EMBL" id="KAJ3255930.1"/>
    </source>
</evidence>
<name>A0AAD5UEL2_9FUNG</name>
<evidence type="ECO:0000256" key="1">
    <source>
        <dbReference type="SAM" id="Coils"/>
    </source>
</evidence>
<dbReference type="EMBL" id="JADGKB010000058">
    <property type="protein sequence ID" value="KAJ3255930.1"/>
    <property type="molecule type" value="Genomic_DNA"/>
</dbReference>